<evidence type="ECO:0000313" key="2">
    <source>
        <dbReference type="EMBL" id="MFB9206602.1"/>
    </source>
</evidence>
<dbReference type="Proteomes" id="UP001589647">
    <property type="component" value="Unassembled WGS sequence"/>
</dbReference>
<keyword evidence="3" id="KW-1185">Reference proteome</keyword>
<comment type="caution">
    <text evidence="2">The sequence shown here is derived from an EMBL/GenBank/DDBJ whole genome shotgun (WGS) entry which is preliminary data.</text>
</comment>
<evidence type="ECO:0008006" key="4">
    <source>
        <dbReference type="Google" id="ProtNLM"/>
    </source>
</evidence>
<dbReference type="EMBL" id="JBHMEI010000039">
    <property type="protein sequence ID" value="MFB9206602.1"/>
    <property type="molecule type" value="Genomic_DNA"/>
</dbReference>
<evidence type="ECO:0000313" key="3">
    <source>
        <dbReference type="Proteomes" id="UP001589647"/>
    </source>
</evidence>
<sequence>MKTVTRALKASLCALAAGGALLAAAPAASAESWHWISRHDTWVGCHTMAVVDFGGWPSERVKCEIEGTWSPWQTYALYVYY</sequence>
<dbReference type="RefSeq" id="WP_189650665.1">
    <property type="nucleotide sequence ID" value="NZ_BMRC01000015.1"/>
</dbReference>
<evidence type="ECO:0000256" key="1">
    <source>
        <dbReference type="SAM" id="SignalP"/>
    </source>
</evidence>
<proteinExistence type="predicted"/>
<feature type="signal peptide" evidence="1">
    <location>
        <begin position="1"/>
        <end position="30"/>
    </location>
</feature>
<protein>
    <recommendedName>
        <fullName evidence="4">Secreted protein</fullName>
    </recommendedName>
</protein>
<gene>
    <name evidence="2" type="ORF">ACFFV7_35760</name>
</gene>
<organism evidence="2 3">
    <name type="scientific">Nonomuraea spiralis</name>
    <dbReference type="NCBI Taxonomy" id="46182"/>
    <lineage>
        <taxon>Bacteria</taxon>
        <taxon>Bacillati</taxon>
        <taxon>Actinomycetota</taxon>
        <taxon>Actinomycetes</taxon>
        <taxon>Streptosporangiales</taxon>
        <taxon>Streptosporangiaceae</taxon>
        <taxon>Nonomuraea</taxon>
    </lineage>
</organism>
<feature type="chain" id="PRO_5046122757" description="Secreted protein" evidence="1">
    <location>
        <begin position="31"/>
        <end position="81"/>
    </location>
</feature>
<keyword evidence="1" id="KW-0732">Signal</keyword>
<accession>A0ABV5IQJ0</accession>
<name>A0ABV5IQJ0_9ACTN</name>
<reference evidence="2 3" key="1">
    <citation type="submission" date="2024-09" db="EMBL/GenBank/DDBJ databases">
        <authorList>
            <person name="Sun Q."/>
            <person name="Mori K."/>
        </authorList>
    </citation>
    <scope>NUCLEOTIDE SEQUENCE [LARGE SCALE GENOMIC DNA]</scope>
    <source>
        <strain evidence="2 3">CCM 3426</strain>
    </source>
</reference>